<comment type="similarity">
    <text evidence="1 3">Belongs to the EXO70 family.</text>
</comment>
<dbReference type="InterPro" id="IPR046364">
    <property type="entry name" value="Exo70_C"/>
</dbReference>
<keyword evidence="6" id="KW-1185">Reference proteome</keyword>
<dbReference type="Pfam" id="PF03081">
    <property type="entry name" value="Exo70_C"/>
    <property type="match status" value="1"/>
</dbReference>
<comment type="function">
    <text evidence="3">Component of the exocyst complex.</text>
</comment>
<dbReference type="EnsemblPlants" id="LPERR06G08730.1">
    <property type="protein sequence ID" value="LPERR06G08730.1"/>
    <property type="gene ID" value="LPERR06G08730"/>
</dbReference>
<dbReference type="PANTHER" id="PTHR12542:SF113">
    <property type="entry name" value="EXOCYST SUBUNIT EXO70 FAMILY PROTEIN"/>
    <property type="match status" value="1"/>
</dbReference>
<dbReference type="GO" id="GO:0000145">
    <property type="term" value="C:exocyst"/>
    <property type="evidence" value="ECO:0007669"/>
    <property type="project" value="InterPro"/>
</dbReference>
<dbReference type="GO" id="GO:0006887">
    <property type="term" value="P:exocytosis"/>
    <property type="evidence" value="ECO:0007669"/>
    <property type="project" value="UniProtKB-KW"/>
</dbReference>
<evidence type="ECO:0000313" key="5">
    <source>
        <dbReference type="EnsemblPlants" id="LPERR06G08730.1"/>
    </source>
</evidence>
<dbReference type="InterPro" id="IPR004140">
    <property type="entry name" value="Exo70"/>
</dbReference>
<evidence type="ECO:0000256" key="2">
    <source>
        <dbReference type="ARBA" id="ARBA00022448"/>
    </source>
</evidence>
<keyword evidence="2 3" id="KW-0813">Transport</keyword>
<proteinExistence type="inferred from homology"/>
<accession>A0A0D9WNZ8</accession>
<reference evidence="5 6" key="1">
    <citation type="submission" date="2012-08" db="EMBL/GenBank/DDBJ databases">
        <title>Oryza genome evolution.</title>
        <authorList>
            <person name="Wing R.A."/>
        </authorList>
    </citation>
    <scope>NUCLEOTIDE SEQUENCE</scope>
</reference>
<evidence type="ECO:0000256" key="3">
    <source>
        <dbReference type="RuleBase" id="RU365026"/>
    </source>
</evidence>
<name>A0A0D9WNZ8_9ORYZ</name>
<keyword evidence="3" id="KW-0268">Exocytosis</keyword>
<dbReference type="PANTHER" id="PTHR12542">
    <property type="entry name" value="EXOCYST COMPLEX PROTEIN EXO70"/>
    <property type="match status" value="1"/>
</dbReference>
<dbReference type="HOGENOM" id="CLU_010236_5_1_1"/>
<evidence type="ECO:0000313" key="6">
    <source>
        <dbReference type="Proteomes" id="UP000032180"/>
    </source>
</evidence>
<feature type="domain" description="Exocyst complex subunit Exo70 C-terminal" evidence="4">
    <location>
        <begin position="244"/>
        <end position="591"/>
    </location>
</feature>
<keyword evidence="3" id="KW-0653">Protein transport</keyword>
<dbReference type="AlphaFoldDB" id="A0A0D9WNZ8"/>
<sequence>MAAVQSPGIGNPGSFESADELGRQTLEAAEEAVNRFISREAAVDGDCGVSDFAGLAAVVKDLILLCSNGDDYGQRARFSLESAMGHLEDQFRQVLISGTYFHPPDNLQASLYDSIALPARSFSFSSITNLEAARLSSFTESSSDGSPSYCTEHSRDSLSLEKVHMYLIDPEASVLLKEIAELMMLAGHASRFSHVYGQTRNSTLMQCLCRFGIQIELKSYNPTAASSEIGCNTLVYLDGQKVEMWIQALRVTVGTILPGERQACTQIFGSSSKVEEDCFARATAPFIQQLIAFGNLIANAKEKQYEKVPLLLQMHEEFAKLKPSIEALWSGDAKDMISKEASMLLDKLSEEALRLLFKLSGEQINHDESYERIVLNGSVLSFPQYTMGIIKLLAGYSDTLNLILPVEVDSDSTVTTSPWKSYLLTLLARLQLNIEEKSEFYKDERLRNIFLMNNAMYVLEKARSPDLKILLGDNWIAEQLLQVEQHATAYLRASWAGALFHLREIVPRDRKTLSVHVVIERLKNFSSIFSETSMLQTAWKVPNPQLRQHLRIVILQQVILAYRTFLKRYGLLKIPAKSIKYSPDDIENHVLDLFEG</sequence>
<dbReference type="Gramene" id="LPERR06G08730.1">
    <property type="protein sequence ID" value="LPERR06G08730.1"/>
    <property type="gene ID" value="LPERR06G08730"/>
</dbReference>
<organism evidence="5 6">
    <name type="scientific">Leersia perrieri</name>
    <dbReference type="NCBI Taxonomy" id="77586"/>
    <lineage>
        <taxon>Eukaryota</taxon>
        <taxon>Viridiplantae</taxon>
        <taxon>Streptophyta</taxon>
        <taxon>Embryophyta</taxon>
        <taxon>Tracheophyta</taxon>
        <taxon>Spermatophyta</taxon>
        <taxon>Magnoliopsida</taxon>
        <taxon>Liliopsida</taxon>
        <taxon>Poales</taxon>
        <taxon>Poaceae</taxon>
        <taxon>BOP clade</taxon>
        <taxon>Oryzoideae</taxon>
        <taxon>Oryzeae</taxon>
        <taxon>Oryzinae</taxon>
        <taxon>Leersia</taxon>
    </lineage>
</organism>
<dbReference type="InterPro" id="IPR016159">
    <property type="entry name" value="Cullin_repeat-like_dom_sf"/>
</dbReference>
<dbReference type="eggNOG" id="KOG2344">
    <property type="taxonomic scope" value="Eukaryota"/>
</dbReference>
<protein>
    <recommendedName>
        <fullName evidence="3">Exocyst subunit Exo70 family protein</fullName>
    </recommendedName>
</protein>
<evidence type="ECO:0000259" key="4">
    <source>
        <dbReference type="Pfam" id="PF03081"/>
    </source>
</evidence>
<dbReference type="GO" id="GO:0005546">
    <property type="term" value="F:phosphatidylinositol-4,5-bisphosphate binding"/>
    <property type="evidence" value="ECO:0007669"/>
    <property type="project" value="InterPro"/>
</dbReference>
<reference evidence="5" key="3">
    <citation type="submission" date="2015-04" db="UniProtKB">
        <authorList>
            <consortium name="EnsemblPlants"/>
        </authorList>
    </citation>
    <scope>IDENTIFICATION</scope>
</reference>
<dbReference type="SUPFAM" id="SSF74788">
    <property type="entry name" value="Cullin repeat-like"/>
    <property type="match status" value="1"/>
</dbReference>
<dbReference type="Gene3D" id="1.20.1280.170">
    <property type="entry name" value="Exocyst complex component Exo70"/>
    <property type="match status" value="1"/>
</dbReference>
<dbReference type="GO" id="GO:0015031">
    <property type="term" value="P:protein transport"/>
    <property type="evidence" value="ECO:0007669"/>
    <property type="project" value="UniProtKB-KW"/>
</dbReference>
<dbReference type="STRING" id="77586.A0A0D9WNZ8"/>
<reference evidence="6" key="2">
    <citation type="submission" date="2013-12" db="EMBL/GenBank/DDBJ databases">
        <authorList>
            <person name="Yu Y."/>
            <person name="Lee S."/>
            <person name="de Baynast K."/>
            <person name="Wissotski M."/>
            <person name="Liu L."/>
            <person name="Talag J."/>
            <person name="Goicoechea J."/>
            <person name="Angelova A."/>
            <person name="Jetty R."/>
            <person name="Kudrna D."/>
            <person name="Golser W."/>
            <person name="Rivera L."/>
            <person name="Zhang J."/>
            <person name="Wing R."/>
        </authorList>
    </citation>
    <scope>NUCLEOTIDE SEQUENCE</scope>
</reference>
<evidence type="ECO:0000256" key="1">
    <source>
        <dbReference type="ARBA" id="ARBA00006756"/>
    </source>
</evidence>
<dbReference type="Proteomes" id="UP000032180">
    <property type="component" value="Chromosome 6"/>
</dbReference>